<dbReference type="AlphaFoldDB" id="A0A1Y1S390"/>
<organism evidence="5 6">
    <name type="scientific">Marispirochaeta aestuarii</name>
    <dbReference type="NCBI Taxonomy" id="1963862"/>
    <lineage>
        <taxon>Bacteria</taxon>
        <taxon>Pseudomonadati</taxon>
        <taxon>Spirochaetota</taxon>
        <taxon>Spirochaetia</taxon>
        <taxon>Spirochaetales</taxon>
        <taxon>Spirochaetaceae</taxon>
        <taxon>Marispirochaeta</taxon>
    </lineage>
</organism>
<keyword evidence="6" id="KW-1185">Reference proteome</keyword>
<evidence type="ECO:0000313" key="5">
    <source>
        <dbReference type="EMBL" id="ORC38353.1"/>
    </source>
</evidence>
<dbReference type="Gene3D" id="3.10.105.10">
    <property type="entry name" value="Dipeptide-binding Protein, Domain 3"/>
    <property type="match status" value="1"/>
</dbReference>
<dbReference type="GO" id="GO:0042884">
    <property type="term" value="P:microcin transport"/>
    <property type="evidence" value="ECO:0007669"/>
    <property type="project" value="TreeGrafter"/>
</dbReference>
<dbReference type="EMBL" id="MWQY01000001">
    <property type="protein sequence ID" value="ORC38353.1"/>
    <property type="molecule type" value="Genomic_DNA"/>
</dbReference>
<reference evidence="5 6" key="1">
    <citation type="submission" date="2017-03" db="EMBL/GenBank/DDBJ databases">
        <title>Draft Genome sequence of Marispirochaeta sp. strain JC444.</title>
        <authorList>
            <person name="Shivani Y."/>
            <person name="Subhash Y."/>
            <person name="Sasikala C."/>
            <person name="Ramana C."/>
        </authorList>
    </citation>
    <scope>NUCLEOTIDE SEQUENCE [LARGE SCALE GENOMIC DNA]</scope>
    <source>
        <strain evidence="5 6">JC444</strain>
    </source>
</reference>
<feature type="chain" id="PRO_5011011342" description="Solute-binding protein family 5 domain-containing protein" evidence="3">
    <location>
        <begin position="20"/>
        <end position="659"/>
    </location>
</feature>
<evidence type="ECO:0000256" key="1">
    <source>
        <dbReference type="ARBA" id="ARBA00022729"/>
    </source>
</evidence>
<dbReference type="PANTHER" id="PTHR30290:SF64">
    <property type="entry name" value="ABC TRANSPORTER PERIPLASMIC BINDING PROTEIN"/>
    <property type="match status" value="1"/>
</dbReference>
<dbReference type="STRING" id="1963862.B4O97_00935"/>
<evidence type="ECO:0000313" key="6">
    <source>
        <dbReference type="Proteomes" id="UP000192343"/>
    </source>
</evidence>
<dbReference type="SUPFAM" id="SSF53850">
    <property type="entry name" value="Periplasmic binding protein-like II"/>
    <property type="match status" value="1"/>
</dbReference>
<protein>
    <recommendedName>
        <fullName evidence="4">Solute-binding protein family 5 domain-containing protein</fullName>
    </recommendedName>
</protein>
<dbReference type="Gene3D" id="3.40.190.10">
    <property type="entry name" value="Periplasmic binding protein-like II"/>
    <property type="match status" value="1"/>
</dbReference>
<dbReference type="GO" id="GO:0030288">
    <property type="term" value="C:outer membrane-bounded periplasmic space"/>
    <property type="evidence" value="ECO:0007669"/>
    <property type="project" value="TreeGrafter"/>
</dbReference>
<dbReference type="InterPro" id="IPR000914">
    <property type="entry name" value="SBP_5_dom"/>
</dbReference>
<dbReference type="Proteomes" id="UP000192343">
    <property type="component" value="Unassembled WGS sequence"/>
</dbReference>
<dbReference type="CDD" id="cd08497">
    <property type="entry name" value="MbnE-like"/>
    <property type="match status" value="1"/>
</dbReference>
<keyword evidence="1 3" id="KW-0732">Signal</keyword>
<accession>A0A1Y1S390</accession>
<evidence type="ECO:0000259" key="4">
    <source>
        <dbReference type="Pfam" id="PF00496"/>
    </source>
</evidence>
<feature type="signal peptide" evidence="3">
    <location>
        <begin position="1"/>
        <end position="19"/>
    </location>
</feature>
<dbReference type="InterPro" id="IPR030678">
    <property type="entry name" value="Peptide/Ni-bd"/>
</dbReference>
<sequence length="659" mass="75846">MRNVLIAAILVFGAAALTAQVTVSHAIALHGEPKYGPDFTHFDYVNPDAPKGGTLRYHSIGTFDSFNRYAQRGDTPAGSETIYDSLMVSSDDEIDSMYPLIAEKIEYPADYSYVIFTINPAARFQDGRPIRAKDVVFTVQKFLEEGVEFIQTYIPGTTGKVIDELTVRFDIPDGDREKIMYLASFPILPPQYWENRDFSEPTTDVPLGSGAYTISDYNMGQYVVYKRIEDYWALDLPVNRGRLNFDFIRYDYYRDENVALEAFKAGEYDFYLESIAKNWATLHSGPNYDQGYIIKEEVPHEIPANMQAFVFNTRRPFFSDRRVRQALNLALDFQWMNTNLFYGQYTRTRSYFQNTEYEAKGIPSAEELEILEPIRDKIPEEVFTEEYNPPVTDGSGNIRPQIREALKILKEAGWEIREVAAPEKSLEDQEGDSSKEKETEEPGFLGKIWRGIKSFFSAIFSWILGLFGGDSAGGVRRLVNVETGEPMEFELINYSPSTERVIIPLQQNLERMGITLNIRTIDPTQYLNRLRDRDFDMISQGFAANAIPGSGLLLRWHSDYIDSTYNQAGVEDDAVDYLLEGIVDNQNDLDALLYWGRALDRVLTWNHYVIPQWHLSKFRISYWNKFSRPETRPKYALGIDTWWIDTEKAATLPDRFQQE</sequence>
<dbReference type="GO" id="GO:0043190">
    <property type="term" value="C:ATP-binding cassette (ABC) transporter complex"/>
    <property type="evidence" value="ECO:0007669"/>
    <property type="project" value="InterPro"/>
</dbReference>
<dbReference type="Pfam" id="PF00496">
    <property type="entry name" value="SBP_bac_5"/>
    <property type="match status" value="1"/>
</dbReference>
<dbReference type="GO" id="GO:1904680">
    <property type="term" value="F:peptide transmembrane transporter activity"/>
    <property type="evidence" value="ECO:0007669"/>
    <property type="project" value="TreeGrafter"/>
</dbReference>
<gene>
    <name evidence="5" type="ORF">B4O97_00935</name>
</gene>
<feature type="region of interest" description="Disordered" evidence="2">
    <location>
        <begin position="420"/>
        <end position="440"/>
    </location>
</feature>
<name>A0A1Y1S390_9SPIO</name>
<proteinExistence type="predicted"/>
<dbReference type="PIRSF" id="PIRSF002741">
    <property type="entry name" value="MppA"/>
    <property type="match status" value="1"/>
</dbReference>
<dbReference type="RefSeq" id="WP_083047399.1">
    <property type="nucleotide sequence ID" value="NZ_MWQY01000001.1"/>
</dbReference>
<dbReference type="PANTHER" id="PTHR30290">
    <property type="entry name" value="PERIPLASMIC BINDING COMPONENT OF ABC TRANSPORTER"/>
    <property type="match status" value="1"/>
</dbReference>
<dbReference type="InterPro" id="IPR039424">
    <property type="entry name" value="SBP_5"/>
</dbReference>
<feature type="domain" description="Solute-binding protein family 5" evidence="4">
    <location>
        <begin position="97"/>
        <end position="417"/>
    </location>
</feature>
<comment type="caution">
    <text evidence="5">The sequence shown here is derived from an EMBL/GenBank/DDBJ whole genome shotgun (WGS) entry which is preliminary data.</text>
</comment>
<dbReference type="OrthoDB" id="137511at2"/>
<evidence type="ECO:0000256" key="2">
    <source>
        <dbReference type="SAM" id="MobiDB-lite"/>
    </source>
</evidence>
<evidence type="ECO:0000256" key="3">
    <source>
        <dbReference type="SAM" id="SignalP"/>
    </source>
</evidence>
<dbReference type="GO" id="GO:0015833">
    <property type="term" value="P:peptide transport"/>
    <property type="evidence" value="ECO:0007669"/>
    <property type="project" value="TreeGrafter"/>
</dbReference>